<dbReference type="RefSeq" id="WP_118049894.1">
    <property type="nucleotide sequence ID" value="NZ_CABJFK010000001.1"/>
</dbReference>
<dbReference type="SUPFAM" id="SSF51905">
    <property type="entry name" value="FAD/NAD(P)-binding domain"/>
    <property type="match status" value="1"/>
</dbReference>
<sequence length="528" mass="58807">MIRITQLKLPVDHRQEQLRKKIARTLRCGEDTFSYEIVRQSLDARHKEDKKFVYTVDVSTPAEKKLLRKNRDKNVTFFEKKEYCFPKSGEEVLKNPPVVVGSGPTGLFCAWYLARAGYRPLVLERGQEAQKRKETVDRFWKDGILDPESNVQFGEGGAGTFSDGKLNTLVKDPNGRNHEVLKRFVEAGAPQEIVYQQKPHLGTDVLIGIVETMRHQIEEMGGAFRFESKVTDLCMENGRLCAVEINDKEKIPAEICVLALGHSARDTFSMLHRRGIFMQPKSFAVGLRIEHPQKMINMDLYGEEENEALGAASYKVTHTCENGRGVYSFCMCPGGYVVNASSEEGMLAVNGMSYQARDSKNANSALIVTVSPEDFPEEGVLGGIAFQRNLEKAAWEFGKGRIPVQLFGDFKEHRKSTEFGEVVPQMKGAYVLADVRSILPKEIGDSIEEGVTAFGRKIKGFDRPDALLSGIESRTSSPVRIVRDRQGCANIEGIYPCGEGAGYAGGITSAAMDGIKTAEFICEKFKNF</sequence>
<dbReference type="PANTHER" id="PTHR42842">
    <property type="entry name" value="FAD/NAD(P)-BINDING OXIDOREDUCTASE"/>
    <property type="match status" value="1"/>
</dbReference>
<dbReference type="Gene3D" id="3.30.70.2700">
    <property type="match status" value="1"/>
</dbReference>
<dbReference type="PIRSF" id="PIRSF038984">
    <property type="entry name" value="FAD_binding_protein"/>
    <property type="match status" value="1"/>
</dbReference>
<organism evidence="2 3">
    <name type="scientific">Blautia obeum</name>
    <dbReference type="NCBI Taxonomy" id="40520"/>
    <lineage>
        <taxon>Bacteria</taxon>
        <taxon>Bacillati</taxon>
        <taxon>Bacillota</taxon>
        <taxon>Clostridia</taxon>
        <taxon>Lachnospirales</taxon>
        <taxon>Lachnospiraceae</taxon>
        <taxon>Blautia</taxon>
    </lineage>
</organism>
<proteinExistence type="predicted"/>
<accession>A0A414JBA2</accession>
<gene>
    <name evidence="2" type="ORF">DW740_00525</name>
</gene>
<dbReference type="AlphaFoldDB" id="A0A414JBA2"/>
<dbReference type="Pfam" id="PF21688">
    <property type="entry name" value="FAD-depend_C"/>
    <property type="match status" value="1"/>
</dbReference>
<dbReference type="Gene3D" id="3.50.50.60">
    <property type="entry name" value="FAD/NAD(P)-binding domain"/>
    <property type="match status" value="2"/>
</dbReference>
<dbReference type="EMBL" id="QSKF01000001">
    <property type="protein sequence ID" value="RHE41838.1"/>
    <property type="molecule type" value="Genomic_DNA"/>
</dbReference>
<dbReference type="Pfam" id="PF13450">
    <property type="entry name" value="NAD_binding_8"/>
    <property type="match status" value="1"/>
</dbReference>
<dbReference type="InterPro" id="IPR028348">
    <property type="entry name" value="FAD-binding_protein"/>
</dbReference>
<name>A0A414JBA2_9FIRM</name>
<dbReference type="InterPro" id="IPR049516">
    <property type="entry name" value="FAD-depend_C"/>
</dbReference>
<evidence type="ECO:0000313" key="3">
    <source>
        <dbReference type="Proteomes" id="UP000283745"/>
    </source>
</evidence>
<evidence type="ECO:0000259" key="1">
    <source>
        <dbReference type="Pfam" id="PF21688"/>
    </source>
</evidence>
<evidence type="ECO:0000313" key="2">
    <source>
        <dbReference type="EMBL" id="RHE41838.1"/>
    </source>
</evidence>
<protein>
    <submittedName>
        <fullName evidence="2">FAD-dependent oxidoreductase</fullName>
    </submittedName>
</protein>
<dbReference type="Proteomes" id="UP000283745">
    <property type="component" value="Unassembled WGS sequence"/>
</dbReference>
<dbReference type="PANTHER" id="PTHR42842:SF3">
    <property type="entry name" value="FAD_NAD(P)-BINDING OXIDOREDUCTASE FAMILY PROTEIN"/>
    <property type="match status" value="1"/>
</dbReference>
<comment type="caution">
    <text evidence="2">The sequence shown here is derived from an EMBL/GenBank/DDBJ whole genome shotgun (WGS) entry which is preliminary data.</text>
</comment>
<dbReference type="InterPro" id="IPR036188">
    <property type="entry name" value="FAD/NAD-bd_sf"/>
</dbReference>
<reference evidence="2 3" key="1">
    <citation type="submission" date="2018-08" db="EMBL/GenBank/DDBJ databases">
        <title>A genome reference for cultivated species of the human gut microbiota.</title>
        <authorList>
            <person name="Zou Y."/>
            <person name="Xue W."/>
            <person name="Luo G."/>
        </authorList>
    </citation>
    <scope>NUCLEOTIDE SEQUENCE [LARGE SCALE GENOMIC DNA]</scope>
    <source>
        <strain evidence="2 3">AM28-23</strain>
    </source>
</reference>
<feature type="domain" description="FAD-dependent protein C-terminal" evidence="1">
    <location>
        <begin position="282"/>
        <end position="475"/>
    </location>
</feature>